<sequence>MKFMNNKVMKLVGGKLEDKAFKIADTSMKKSCFGVTYEPKNPLVNKLEKKK</sequence>
<dbReference type="Proteomes" id="UP000019246">
    <property type="component" value="Unassembled WGS sequence"/>
</dbReference>
<dbReference type="OrthoDB" id="2363020at2"/>
<dbReference type="EMBL" id="AOCG01000013">
    <property type="protein sequence ID" value="EUJ17415.1"/>
    <property type="molecule type" value="Genomic_DNA"/>
</dbReference>
<organism evidence="1 2">
    <name type="scientific">Listeria aquatica FSL S10-1188</name>
    <dbReference type="NCBI Taxonomy" id="1265818"/>
    <lineage>
        <taxon>Bacteria</taxon>
        <taxon>Bacillati</taxon>
        <taxon>Bacillota</taxon>
        <taxon>Bacilli</taxon>
        <taxon>Bacillales</taxon>
        <taxon>Listeriaceae</taxon>
        <taxon>Listeria</taxon>
    </lineage>
</organism>
<name>W7AVZ5_9LIST</name>
<dbReference type="RefSeq" id="WP_036073874.1">
    <property type="nucleotide sequence ID" value="NZ_AOCG01000013.1"/>
</dbReference>
<dbReference type="PATRIC" id="fig|1265818.5.peg.2625"/>
<comment type="caution">
    <text evidence="1">The sequence shown here is derived from an EMBL/GenBank/DDBJ whole genome shotgun (WGS) entry which is preliminary data.</text>
</comment>
<dbReference type="STRING" id="1265818.MAQA_13041"/>
<protein>
    <submittedName>
        <fullName evidence="1">Accessory gene regulator protein D</fullName>
    </submittedName>
</protein>
<evidence type="ECO:0000313" key="1">
    <source>
        <dbReference type="EMBL" id="EUJ17415.1"/>
    </source>
</evidence>
<dbReference type="AlphaFoldDB" id="W7AVZ5"/>
<reference evidence="1 2" key="1">
    <citation type="journal article" date="2014" name="Int. J. Syst. Evol. Microbiol.">
        <title>Listeria floridensis sp. nov., Listeria aquatica sp. nov., Listeria cornellensis sp. nov., Listeria riparia sp. nov. and Listeria grandensis sp. nov., from agricultural and natural environments.</title>
        <authorList>
            <person name="den Bakker H.C."/>
            <person name="Warchocki S."/>
            <person name="Wright E.M."/>
            <person name="Allred A.F."/>
            <person name="Ahlstrom C."/>
            <person name="Manuel C.S."/>
            <person name="Stasiewicz M.J."/>
            <person name="Burrell A."/>
            <person name="Roof S."/>
            <person name="Strawn L."/>
            <person name="Fortes E.D."/>
            <person name="Nightingale K.K."/>
            <person name="Kephart D."/>
            <person name="Wiedmann M."/>
        </authorList>
    </citation>
    <scope>NUCLEOTIDE SEQUENCE [LARGE SCALE GENOMIC DNA]</scope>
    <source>
        <strain evidence="1 2">FSL S10-1188</strain>
    </source>
</reference>
<proteinExistence type="predicted"/>
<gene>
    <name evidence="1" type="ORF">MAQA_13041</name>
</gene>
<evidence type="ECO:0000313" key="2">
    <source>
        <dbReference type="Proteomes" id="UP000019246"/>
    </source>
</evidence>
<keyword evidence="2" id="KW-1185">Reference proteome</keyword>
<accession>W7AVZ5</accession>